<dbReference type="PANTHER" id="PTHR43296">
    <property type="entry name" value="PEROXISOMAL 2,4-DIENOYL-COA REDUCTASE"/>
    <property type="match status" value="1"/>
</dbReference>
<keyword evidence="2" id="KW-0560">Oxidoreductase</keyword>
<dbReference type="InterPro" id="IPR002347">
    <property type="entry name" value="SDR_fam"/>
</dbReference>
<dbReference type="CDD" id="cd05369">
    <property type="entry name" value="TER_DECR_SDR_a"/>
    <property type="match status" value="1"/>
</dbReference>
<dbReference type="GO" id="GO:0005777">
    <property type="term" value="C:peroxisome"/>
    <property type="evidence" value="ECO:0007669"/>
    <property type="project" value="TreeGrafter"/>
</dbReference>
<dbReference type="OrthoDB" id="2136131at2759"/>
<dbReference type="SUPFAM" id="SSF51735">
    <property type="entry name" value="NAD(P)-binding Rossmann-fold domains"/>
    <property type="match status" value="1"/>
</dbReference>
<sequence>MTDKIYKSDVWRDNIFAGKVVLCTGGAGTICSVQVGAMIQLGANAAIIGRRGDVTSSKAAELQSLRSGSRVLGISADVRSFDSLQSAVETTIRELGRLDYVICGAAGNFLATVENLSPNAFKAVMDIDVLGSYNTVKAALPYLKESRGKILFVSATLHYTGTPFQAHVSAAKAAVDALSQVLAVELGPYGITSNVVAPGPIAGTEGMARLSREDTGQVLRKATPLQRFGKTHEIADATIYLFSSAGDYVTGDIIVVDGGTWHRQGAGSMGMEYPEAITSGAIVTGVAGMKKETSKL</sequence>
<dbReference type="FunCoup" id="A0A4S2MIZ7">
    <property type="interactions" value="259"/>
</dbReference>
<dbReference type="PRINTS" id="PR00081">
    <property type="entry name" value="GDHRDH"/>
</dbReference>
<dbReference type="PANTHER" id="PTHR43296:SF2">
    <property type="entry name" value="PEROXISOMAL 2,4-DIENOYL-COA REDUCTASE [(3E)-ENOYL-COA-PRODUCING]"/>
    <property type="match status" value="1"/>
</dbReference>
<dbReference type="Gene3D" id="3.40.50.720">
    <property type="entry name" value="NAD(P)-binding Rossmann-like Domain"/>
    <property type="match status" value="1"/>
</dbReference>
<keyword evidence="7" id="KW-1185">Reference proteome</keyword>
<protein>
    <recommendedName>
        <fullName evidence="3">2,4-dienoyl-CoA reductase [(3E)-enoyl-CoA-producing]</fullName>
        <ecNumber evidence="3">1.3.1.124</ecNumber>
    </recommendedName>
</protein>
<reference evidence="6 7" key="1">
    <citation type="submission" date="2019-04" db="EMBL/GenBank/DDBJ databases">
        <title>Comparative genomics and transcriptomics to analyze fruiting body development in filamentous ascomycetes.</title>
        <authorList>
            <consortium name="DOE Joint Genome Institute"/>
            <person name="Lutkenhaus R."/>
            <person name="Traeger S."/>
            <person name="Breuer J."/>
            <person name="Kuo A."/>
            <person name="Lipzen A."/>
            <person name="Pangilinan J."/>
            <person name="Dilworth D."/>
            <person name="Sandor L."/>
            <person name="Poggeler S."/>
            <person name="Barry K."/>
            <person name="Grigoriev I.V."/>
            <person name="Nowrousian M."/>
        </authorList>
    </citation>
    <scope>NUCLEOTIDE SEQUENCE [LARGE SCALE GENOMIC DNA]</scope>
    <source>
        <strain evidence="6 7">CBS 389.68</strain>
    </source>
</reference>
<proteinExistence type="predicted"/>
<dbReference type="Proteomes" id="UP000298138">
    <property type="component" value="Unassembled WGS sequence"/>
</dbReference>
<comment type="catalytic activity">
    <reaction evidence="4">
        <text>a (2E,4E)-dienoyl-CoA + NADPH + H(+) = a 4,5-saturated-(3E)-enoyl-CoA + NADP(+)</text>
        <dbReference type="Rhea" id="RHEA:45912"/>
        <dbReference type="ChEBI" id="CHEBI:15378"/>
        <dbReference type="ChEBI" id="CHEBI:57783"/>
        <dbReference type="ChEBI" id="CHEBI:58349"/>
        <dbReference type="ChEBI" id="CHEBI:85101"/>
        <dbReference type="ChEBI" id="CHEBI:85493"/>
        <dbReference type="EC" id="1.3.1.124"/>
    </reaction>
</comment>
<dbReference type="GO" id="GO:0009062">
    <property type="term" value="P:fatty acid catabolic process"/>
    <property type="evidence" value="ECO:0007669"/>
    <property type="project" value="InterPro"/>
</dbReference>
<evidence type="ECO:0000313" key="6">
    <source>
        <dbReference type="EMBL" id="TGZ76906.1"/>
    </source>
</evidence>
<dbReference type="Pfam" id="PF13561">
    <property type="entry name" value="adh_short_C2"/>
    <property type="match status" value="1"/>
</dbReference>
<dbReference type="InterPro" id="IPR036291">
    <property type="entry name" value="NAD(P)-bd_dom_sf"/>
</dbReference>
<organism evidence="6 7">
    <name type="scientific">Ascodesmis nigricans</name>
    <dbReference type="NCBI Taxonomy" id="341454"/>
    <lineage>
        <taxon>Eukaryota</taxon>
        <taxon>Fungi</taxon>
        <taxon>Dikarya</taxon>
        <taxon>Ascomycota</taxon>
        <taxon>Pezizomycotina</taxon>
        <taxon>Pezizomycetes</taxon>
        <taxon>Pezizales</taxon>
        <taxon>Ascodesmidaceae</taxon>
        <taxon>Ascodesmis</taxon>
    </lineage>
</organism>
<evidence type="ECO:0000256" key="2">
    <source>
        <dbReference type="ARBA" id="ARBA00023002"/>
    </source>
</evidence>
<comment type="catalytic activity">
    <reaction evidence="5">
        <text>a (2E,4Z)-dienoyl-CoA + NADPH + H(+) = a 4,5-saturated-(3E)-enoyl-CoA + NADP(+)</text>
        <dbReference type="Rhea" id="RHEA:61892"/>
        <dbReference type="ChEBI" id="CHEBI:15378"/>
        <dbReference type="ChEBI" id="CHEBI:57783"/>
        <dbReference type="ChEBI" id="CHEBI:58349"/>
        <dbReference type="ChEBI" id="CHEBI:85099"/>
        <dbReference type="ChEBI" id="CHEBI:85493"/>
        <dbReference type="EC" id="1.3.1.124"/>
    </reaction>
</comment>
<dbReference type="EMBL" id="ML220163">
    <property type="protein sequence ID" value="TGZ76906.1"/>
    <property type="molecule type" value="Genomic_DNA"/>
</dbReference>
<evidence type="ECO:0000256" key="1">
    <source>
        <dbReference type="ARBA" id="ARBA00022857"/>
    </source>
</evidence>
<evidence type="ECO:0000256" key="5">
    <source>
        <dbReference type="ARBA" id="ARBA00048340"/>
    </source>
</evidence>
<dbReference type="InterPro" id="IPR045017">
    <property type="entry name" value="DECR2-like"/>
</dbReference>
<name>A0A4S2MIZ7_9PEZI</name>
<dbReference type="EC" id="1.3.1.124" evidence="3"/>
<accession>A0A4S2MIZ7</accession>
<keyword evidence="1" id="KW-0521">NADP</keyword>
<evidence type="ECO:0000256" key="3">
    <source>
        <dbReference type="ARBA" id="ARBA00026117"/>
    </source>
</evidence>
<dbReference type="GO" id="GO:0008670">
    <property type="term" value="F:2,4-dienoyl-CoA reductase (NADPH) activity"/>
    <property type="evidence" value="ECO:0007669"/>
    <property type="project" value="InterPro"/>
</dbReference>
<evidence type="ECO:0000256" key="4">
    <source>
        <dbReference type="ARBA" id="ARBA00048009"/>
    </source>
</evidence>
<gene>
    <name evidence="6" type="ORF">EX30DRAFT_360274</name>
</gene>
<dbReference type="STRING" id="341454.A0A4S2MIZ7"/>
<evidence type="ECO:0000313" key="7">
    <source>
        <dbReference type="Proteomes" id="UP000298138"/>
    </source>
</evidence>
<dbReference type="InParanoid" id="A0A4S2MIZ7"/>
<dbReference type="AlphaFoldDB" id="A0A4S2MIZ7"/>